<feature type="compositionally biased region" description="Low complexity" evidence="1">
    <location>
        <begin position="30"/>
        <end position="56"/>
    </location>
</feature>
<dbReference type="RefSeq" id="WP_279331928.1">
    <property type="nucleotide sequence ID" value="NZ_CP121682.1"/>
</dbReference>
<evidence type="ECO:0000313" key="2">
    <source>
        <dbReference type="EMBL" id="WGD39009.1"/>
    </source>
</evidence>
<protein>
    <submittedName>
        <fullName evidence="2">Uncharacterized protein</fullName>
    </submittedName>
</protein>
<dbReference type="EMBL" id="CP121682">
    <property type="protein sequence ID" value="WGD39009.1"/>
    <property type="molecule type" value="Genomic_DNA"/>
</dbReference>
<dbReference type="Proteomes" id="UP001216440">
    <property type="component" value="Chromosome"/>
</dbReference>
<reference evidence="2 3" key="1">
    <citation type="submission" date="2023-03" db="EMBL/GenBank/DDBJ databases">
        <authorList>
            <person name="Mo P."/>
        </authorList>
    </citation>
    <scope>NUCLEOTIDE SEQUENCE [LARGE SCALE GENOMIC DNA]</scope>
    <source>
        <strain evidence="2 3">HUAS 5</strain>
    </source>
</reference>
<evidence type="ECO:0000313" key="3">
    <source>
        <dbReference type="Proteomes" id="UP001216440"/>
    </source>
</evidence>
<feature type="region of interest" description="Disordered" evidence="1">
    <location>
        <begin position="1"/>
        <end position="68"/>
    </location>
</feature>
<proteinExistence type="predicted"/>
<gene>
    <name evidence="2" type="ORF">PYS65_01835</name>
</gene>
<organism evidence="2 3">
    <name type="scientific">Streptomyces cathayae</name>
    <dbReference type="NCBI Taxonomy" id="3031124"/>
    <lineage>
        <taxon>Bacteria</taxon>
        <taxon>Bacillati</taxon>
        <taxon>Actinomycetota</taxon>
        <taxon>Actinomycetes</taxon>
        <taxon>Kitasatosporales</taxon>
        <taxon>Streptomycetaceae</taxon>
        <taxon>Streptomyces</taxon>
    </lineage>
</organism>
<evidence type="ECO:0000256" key="1">
    <source>
        <dbReference type="SAM" id="MobiDB-lite"/>
    </source>
</evidence>
<keyword evidence="3" id="KW-1185">Reference proteome</keyword>
<name>A0ABY8JU86_9ACTN</name>
<feature type="compositionally biased region" description="Basic and acidic residues" evidence="1">
    <location>
        <begin position="14"/>
        <end position="23"/>
    </location>
</feature>
<accession>A0ABY8JU86</accession>
<sequence>MSIFRRGSSGPDRVTVRQAERAPRAHAPRAVHPPTSAPSAPSALATPAARAAAGPPVTDPHGANGALT</sequence>